<gene>
    <name evidence="2" type="ORF">RLOC_00007598</name>
</gene>
<reference evidence="2 3" key="1">
    <citation type="submission" date="2017-05" db="EMBL/GenBank/DDBJ databases">
        <title>Genome of assembly of the Bengalese finch, Lonchura striata domestica.</title>
        <authorList>
            <person name="Colquitt B.M."/>
            <person name="Brainard M.S."/>
        </authorList>
    </citation>
    <scope>NUCLEOTIDE SEQUENCE [LARGE SCALE GENOMIC DNA]</scope>
    <source>
        <strain evidence="2">White83orange57</strain>
    </source>
</reference>
<sequence length="222" mass="24062">MPQDASEPPLHPRAGPAPGQLTSPDLSLFHFSPCGSQSQLLLGEQDSRLLGEQDARLLGEQDARLLGEQDARLLGEQDSRLLGEQNSRLLGEQNSRLLGEQDSRLLGEQNSRLLGEQDARLLGEQNSRVLAGAAGRQPGQAEQPAAPGLCNGLQGSVSISFCFLNVGMLEHFTWEGTNLAMGFKGHTVTVLHSTFALSFRPKKPQKDPKTKRKPNKRGVSHS</sequence>
<dbReference type="EMBL" id="MUZQ01000104">
    <property type="protein sequence ID" value="OWK58257.1"/>
    <property type="molecule type" value="Genomic_DNA"/>
</dbReference>
<name>A0A218UWT9_9PASE</name>
<accession>A0A218UWT9</accession>
<protein>
    <submittedName>
        <fullName evidence="2">Uncharacterized protein</fullName>
    </submittedName>
</protein>
<evidence type="ECO:0000313" key="3">
    <source>
        <dbReference type="Proteomes" id="UP000197619"/>
    </source>
</evidence>
<organism evidence="2 3">
    <name type="scientific">Lonchura striata</name>
    <name type="common">white-rumped munia</name>
    <dbReference type="NCBI Taxonomy" id="40157"/>
    <lineage>
        <taxon>Eukaryota</taxon>
        <taxon>Metazoa</taxon>
        <taxon>Chordata</taxon>
        <taxon>Craniata</taxon>
        <taxon>Vertebrata</taxon>
        <taxon>Euteleostomi</taxon>
        <taxon>Archelosauria</taxon>
        <taxon>Archosauria</taxon>
        <taxon>Dinosauria</taxon>
        <taxon>Saurischia</taxon>
        <taxon>Theropoda</taxon>
        <taxon>Coelurosauria</taxon>
        <taxon>Aves</taxon>
        <taxon>Neognathae</taxon>
        <taxon>Neoaves</taxon>
        <taxon>Telluraves</taxon>
        <taxon>Australaves</taxon>
        <taxon>Passeriformes</taxon>
        <taxon>Passeroidea</taxon>
        <taxon>Estrildidae</taxon>
        <taxon>Estrildinae</taxon>
        <taxon>Lonchura</taxon>
    </lineage>
</organism>
<keyword evidence="3" id="KW-1185">Reference proteome</keyword>
<feature type="compositionally biased region" description="Basic residues" evidence="1">
    <location>
        <begin position="209"/>
        <end position="222"/>
    </location>
</feature>
<dbReference type="Proteomes" id="UP000197619">
    <property type="component" value="Unassembled WGS sequence"/>
</dbReference>
<feature type="region of interest" description="Disordered" evidence="1">
    <location>
        <begin position="1"/>
        <end position="27"/>
    </location>
</feature>
<feature type="region of interest" description="Disordered" evidence="1">
    <location>
        <begin position="199"/>
        <end position="222"/>
    </location>
</feature>
<comment type="caution">
    <text evidence="2">The sequence shown here is derived from an EMBL/GenBank/DDBJ whole genome shotgun (WGS) entry which is preliminary data.</text>
</comment>
<evidence type="ECO:0000256" key="1">
    <source>
        <dbReference type="SAM" id="MobiDB-lite"/>
    </source>
</evidence>
<dbReference type="AlphaFoldDB" id="A0A218UWT9"/>
<proteinExistence type="predicted"/>
<evidence type="ECO:0000313" key="2">
    <source>
        <dbReference type="EMBL" id="OWK58257.1"/>
    </source>
</evidence>